<keyword evidence="2" id="KW-0812">Transmembrane</keyword>
<name>A0A366IHK0_9MICO</name>
<accession>A0A366IHK0</accession>
<evidence type="ECO:0000256" key="2">
    <source>
        <dbReference type="SAM" id="Phobius"/>
    </source>
</evidence>
<gene>
    <name evidence="4" type="ORF">DFO65_106175</name>
</gene>
<dbReference type="AlphaFoldDB" id="A0A366IHK0"/>
<feature type="transmembrane region" description="Helical" evidence="2">
    <location>
        <begin position="171"/>
        <end position="190"/>
    </location>
</feature>
<comment type="caution">
    <text evidence="4">The sequence shown here is derived from an EMBL/GenBank/DDBJ whole genome shotgun (WGS) entry which is preliminary data.</text>
</comment>
<dbReference type="InterPro" id="IPR009827">
    <property type="entry name" value="MatC_N"/>
</dbReference>
<feature type="transmembrane region" description="Helical" evidence="2">
    <location>
        <begin position="448"/>
        <end position="471"/>
    </location>
</feature>
<feature type="transmembrane region" description="Helical" evidence="2">
    <location>
        <begin position="132"/>
        <end position="151"/>
    </location>
</feature>
<dbReference type="RefSeq" id="WP_113904414.1">
    <property type="nucleotide sequence ID" value="NZ_QNSB01000006.1"/>
</dbReference>
<feature type="transmembrane region" description="Helical" evidence="2">
    <location>
        <begin position="56"/>
        <end position="79"/>
    </location>
</feature>
<sequence length="473" mass="48905">MIYFISVLVLVAVFAIATVRPINMGLLGLAAAFIVGGWISGISIEEITSFFPGDMFLVVFGITLLFGIARVNGTIGLIMDWALRLVRGRPWAIVWLMFTLAAVLMALGSVLAVGMLAPIAMPLAKKYRIDPLLMGMMTSHGALAAAFSPITVYSVGINQLVASQGMDIDPVLLFVVPFGLNLLLAVVLFLTRGRDLWRRSEAITADDVRDIRSGGTGGTGSAPLGASGGSGSTDSAPLGGSGGAPVDGGGSGAVAGSLRRGPVAMGNITVAERGPRPTLDNWLTYAAMAGLLVTALIGIDVGVASTCLAAFLLLISPKSIEPAMKTVSWSAVLLVCGIVTYMGVLNANGTIDFLGAKASEIPWPLLVAFVMFLAVGIISAVGSSFGIILISLPLAAPLLATGDLHAAAFVIALSFCATAVDVSPFSTNGVIVLASAQVDDTRRFQRSMLVYTGYVIIAAPVLAWLLVLLPVTI</sequence>
<feature type="transmembrane region" description="Helical" evidence="2">
    <location>
        <begin position="327"/>
        <end position="344"/>
    </location>
</feature>
<feature type="transmembrane region" description="Helical" evidence="2">
    <location>
        <begin position="25"/>
        <end position="44"/>
    </location>
</feature>
<feature type="transmembrane region" description="Helical" evidence="2">
    <location>
        <begin position="365"/>
        <end position="394"/>
    </location>
</feature>
<feature type="transmembrane region" description="Helical" evidence="2">
    <location>
        <begin position="406"/>
        <end position="436"/>
    </location>
</feature>
<feature type="transmembrane region" description="Helical" evidence="2">
    <location>
        <begin position="282"/>
        <end position="315"/>
    </location>
</feature>
<dbReference type="Proteomes" id="UP000253509">
    <property type="component" value="Unassembled WGS sequence"/>
</dbReference>
<proteinExistence type="predicted"/>
<evidence type="ECO:0000313" key="5">
    <source>
        <dbReference type="Proteomes" id="UP000253509"/>
    </source>
</evidence>
<keyword evidence="2" id="KW-1133">Transmembrane helix</keyword>
<dbReference type="EMBL" id="QNSB01000006">
    <property type="protein sequence ID" value="RBP71332.1"/>
    <property type="molecule type" value="Genomic_DNA"/>
</dbReference>
<reference evidence="4 5" key="1">
    <citation type="submission" date="2018-06" db="EMBL/GenBank/DDBJ databases">
        <title>Freshwater and sediment microbial communities from various areas in North America, analyzing microbe dynamics in response to fracking.</title>
        <authorList>
            <person name="Lamendella R."/>
        </authorList>
    </citation>
    <scope>NUCLEOTIDE SEQUENCE [LARGE SCALE GENOMIC DNA]</scope>
    <source>
        <strain evidence="4 5">3b_TX</strain>
    </source>
</reference>
<dbReference type="Pfam" id="PF07158">
    <property type="entry name" value="MatC_N"/>
    <property type="match status" value="1"/>
</dbReference>
<feature type="compositionally biased region" description="Gly residues" evidence="1">
    <location>
        <begin position="214"/>
        <end position="231"/>
    </location>
</feature>
<feature type="transmembrane region" description="Helical" evidence="2">
    <location>
        <begin position="91"/>
        <end position="120"/>
    </location>
</feature>
<keyword evidence="5" id="KW-1185">Reference proteome</keyword>
<feature type="region of interest" description="Disordered" evidence="1">
    <location>
        <begin position="214"/>
        <end position="242"/>
    </location>
</feature>
<organism evidence="4 5">
    <name type="scientific">Brevibacterium celere</name>
    <dbReference type="NCBI Taxonomy" id="225845"/>
    <lineage>
        <taxon>Bacteria</taxon>
        <taxon>Bacillati</taxon>
        <taxon>Actinomycetota</taxon>
        <taxon>Actinomycetes</taxon>
        <taxon>Micrococcales</taxon>
        <taxon>Brevibacteriaceae</taxon>
        <taxon>Brevibacterium</taxon>
    </lineage>
</organism>
<evidence type="ECO:0000256" key="1">
    <source>
        <dbReference type="SAM" id="MobiDB-lite"/>
    </source>
</evidence>
<keyword evidence="2" id="KW-0472">Membrane</keyword>
<evidence type="ECO:0000313" key="4">
    <source>
        <dbReference type="EMBL" id="RBP71332.1"/>
    </source>
</evidence>
<feature type="domain" description="Dicarboxylate carrier MatC N-terminal" evidence="3">
    <location>
        <begin position="2"/>
        <end position="145"/>
    </location>
</feature>
<protein>
    <submittedName>
        <fullName evidence="4">Dicarboxylate carrier protein MatC</fullName>
    </submittedName>
</protein>
<evidence type="ECO:0000259" key="3">
    <source>
        <dbReference type="Pfam" id="PF07158"/>
    </source>
</evidence>